<dbReference type="GO" id="GO:0006974">
    <property type="term" value="P:DNA damage response"/>
    <property type="evidence" value="ECO:0007669"/>
    <property type="project" value="TreeGrafter"/>
</dbReference>
<comment type="caution">
    <text evidence="3">The sequence shown here is derived from an EMBL/GenBank/DDBJ whole genome shotgun (WGS) entry which is preliminary data.</text>
</comment>
<dbReference type="GO" id="GO:0005886">
    <property type="term" value="C:plasma membrane"/>
    <property type="evidence" value="ECO:0007669"/>
    <property type="project" value="TreeGrafter"/>
</dbReference>
<evidence type="ECO:0000256" key="1">
    <source>
        <dbReference type="SAM" id="Phobius"/>
    </source>
</evidence>
<proteinExistence type="predicted"/>
<sequence>MSTPPSTQRPTAAFLMQAAISFGIALLAMAYGIAKLPLDEWARGFLAIGLVFVTTSAFTLAKCIRDRQETESVTSRVEQARIDKILSEHDPYDPSKH</sequence>
<keyword evidence="1" id="KW-0812">Transmembrane</keyword>
<gene>
    <name evidence="3" type="ORF">G5C51_15240</name>
</gene>
<accession>A0A6G4U1J2</accession>
<evidence type="ECO:0000313" key="3">
    <source>
        <dbReference type="EMBL" id="NGN65248.1"/>
    </source>
</evidence>
<evidence type="ECO:0000259" key="2">
    <source>
        <dbReference type="Pfam" id="PF05360"/>
    </source>
</evidence>
<dbReference type="RefSeq" id="WP_165237494.1">
    <property type="nucleotide sequence ID" value="NZ_JAAKZV010000056.1"/>
</dbReference>
<dbReference type="AlphaFoldDB" id="A0A6G4U1J2"/>
<protein>
    <recommendedName>
        <fullName evidence="2">YiaAB two helix domain-containing protein</fullName>
    </recommendedName>
</protein>
<name>A0A6G4U1J2_9ACTN</name>
<dbReference type="InterPro" id="IPR038972">
    <property type="entry name" value="YiaA-like"/>
</dbReference>
<keyword evidence="1" id="KW-0472">Membrane</keyword>
<feature type="transmembrane region" description="Helical" evidence="1">
    <location>
        <begin position="45"/>
        <end position="64"/>
    </location>
</feature>
<keyword evidence="4" id="KW-1185">Reference proteome</keyword>
<organism evidence="3 4">
    <name type="scientific">Streptomyces coryli</name>
    <dbReference type="NCBI Taxonomy" id="1128680"/>
    <lineage>
        <taxon>Bacteria</taxon>
        <taxon>Bacillati</taxon>
        <taxon>Actinomycetota</taxon>
        <taxon>Actinomycetes</taxon>
        <taxon>Kitasatosporales</taxon>
        <taxon>Streptomycetaceae</taxon>
        <taxon>Streptomyces</taxon>
    </lineage>
</organism>
<keyword evidence="1" id="KW-1133">Transmembrane helix</keyword>
<dbReference type="Proteomes" id="UP000481583">
    <property type="component" value="Unassembled WGS sequence"/>
</dbReference>
<dbReference type="PANTHER" id="PTHR37290:SF1">
    <property type="entry name" value="INNER MEMBRANE PROTEIN YIAA"/>
    <property type="match status" value="1"/>
</dbReference>
<dbReference type="PANTHER" id="PTHR37290">
    <property type="entry name" value="INNER MEMBRANE PROTEIN YIAA-RELATED"/>
    <property type="match status" value="1"/>
</dbReference>
<dbReference type="EMBL" id="JAAKZV010000056">
    <property type="protein sequence ID" value="NGN65248.1"/>
    <property type="molecule type" value="Genomic_DNA"/>
</dbReference>
<reference evidence="3 4" key="1">
    <citation type="submission" date="2020-02" db="EMBL/GenBank/DDBJ databases">
        <title>Whole-genome analyses of novel actinobacteria.</title>
        <authorList>
            <person name="Sahin N."/>
        </authorList>
    </citation>
    <scope>NUCLEOTIDE SEQUENCE [LARGE SCALE GENOMIC DNA]</scope>
    <source>
        <strain evidence="3 4">A7024</strain>
    </source>
</reference>
<feature type="domain" description="YiaAB two helix" evidence="2">
    <location>
        <begin position="14"/>
        <end position="66"/>
    </location>
</feature>
<dbReference type="InterPro" id="IPR008024">
    <property type="entry name" value="YiaAB"/>
</dbReference>
<evidence type="ECO:0000313" key="4">
    <source>
        <dbReference type="Proteomes" id="UP000481583"/>
    </source>
</evidence>
<feature type="transmembrane region" description="Helical" evidence="1">
    <location>
        <begin position="12"/>
        <end position="33"/>
    </location>
</feature>
<dbReference type="Pfam" id="PF05360">
    <property type="entry name" value="YiaAB"/>
    <property type="match status" value="1"/>
</dbReference>